<protein>
    <recommendedName>
        <fullName evidence="4">SMC hinge domain-containing protein</fullName>
    </recommendedName>
</protein>
<evidence type="ECO:0000256" key="1">
    <source>
        <dbReference type="ARBA" id="ARBA00023054"/>
    </source>
</evidence>
<keyword evidence="1 2" id="KW-0175">Coiled coil</keyword>
<evidence type="ECO:0000259" key="4">
    <source>
        <dbReference type="SMART" id="SM00968"/>
    </source>
</evidence>
<dbReference type="Pfam" id="PF06470">
    <property type="entry name" value="SMC_hinge"/>
    <property type="match status" value="1"/>
</dbReference>
<feature type="coiled-coil region" evidence="2">
    <location>
        <begin position="1042"/>
        <end position="1076"/>
    </location>
</feature>
<gene>
    <name evidence="5" type="ORF">EDEG_00209</name>
</gene>
<evidence type="ECO:0000256" key="3">
    <source>
        <dbReference type="SAM" id="MobiDB-lite"/>
    </source>
</evidence>
<dbReference type="PANTHER" id="PTHR43977">
    <property type="entry name" value="STRUCTURAL MAINTENANCE OF CHROMOSOMES PROTEIN 3"/>
    <property type="match status" value="1"/>
</dbReference>
<evidence type="ECO:0000313" key="5">
    <source>
        <dbReference type="EMBL" id="EJW03300.1"/>
    </source>
</evidence>
<dbReference type="GO" id="GO:0005524">
    <property type="term" value="F:ATP binding"/>
    <property type="evidence" value="ECO:0007669"/>
    <property type="project" value="InterPro"/>
</dbReference>
<reference evidence="5 6" key="1">
    <citation type="submission" date="2011-08" db="EMBL/GenBank/DDBJ databases">
        <authorList>
            <person name="Liu Z.J."/>
            <person name="Shi F.L."/>
            <person name="Lu J.Q."/>
            <person name="Li M."/>
            <person name="Wang Z.L."/>
        </authorList>
    </citation>
    <scope>NUCLEOTIDE SEQUENCE [LARGE SCALE GENOMIC DNA]</scope>
    <source>
        <strain evidence="5 6">USNM 41457</strain>
    </source>
</reference>
<dbReference type="GO" id="GO:0007059">
    <property type="term" value="P:chromosome segregation"/>
    <property type="evidence" value="ECO:0007669"/>
    <property type="project" value="UniProtKB-ARBA"/>
</dbReference>
<dbReference type="Gene3D" id="3.40.50.300">
    <property type="entry name" value="P-loop containing nucleotide triphosphate hydrolases"/>
    <property type="match status" value="2"/>
</dbReference>
<evidence type="ECO:0000313" key="6">
    <source>
        <dbReference type="Proteomes" id="UP000003163"/>
    </source>
</evidence>
<dbReference type="HOGENOM" id="CLU_244282_0_0_1"/>
<dbReference type="Gene3D" id="1.20.1060.20">
    <property type="match status" value="1"/>
</dbReference>
<dbReference type="Gene3D" id="3.30.70.1620">
    <property type="match status" value="1"/>
</dbReference>
<dbReference type="Proteomes" id="UP000003163">
    <property type="component" value="Unassembled WGS sequence"/>
</dbReference>
<dbReference type="STRING" id="1003232.J9DL26"/>
<dbReference type="GO" id="GO:0051276">
    <property type="term" value="P:chromosome organization"/>
    <property type="evidence" value="ECO:0007669"/>
    <property type="project" value="InterPro"/>
</dbReference>
<name>J9DL26_EDHAE</name>
<sequence length="1601" mass="185882">MYIKSISITGFKSYTQPVILRNLTSFTAITGLNGSGKSNILDAILFALTFDANLRCKKITDLINNSYSEAIVILEFDNTDKKHSPLNFESYDIISVQRVLDKNGKSKMHLNGSQCSFKTIRKMFSSVHLFPNCFSIVLQGSVTKVLDKSVYNLVLETSGLKHFENEKKNAFNLILKKEQKLLAAKNSLKKIVEPFFSKLRNERMAYMEYKRYKENLERNKHKISIIEYFLLKNLTIKNCKELLLNVKEYHLTHKDIDKINEYLEIPMDDLNIFDVKKEIEKKVNALDVAMSKLSNLINEKKTFEENHKSAIRMLFDYEKKLGLKNNSIDSLHSQITRDANFCLENTKKNDSVEILFALIKNCTEKFKTPNKSQKIFDFLDTISKRIHLSTTDDSNTNTIKTEINSNIKSGLDFNFSYELNAHDGFLKEIFNILNIGKVIETIVILKQREKILSDDLKIKNKKLIGINQDISTQKLSSIDDVRLKKNIIEIEIKNIENAIKSNNEVFENVKIFFVESNLNFITIFNDLLATEFFEKIEKETINVNCILGQGESDHDINIFNKELRERIENKLNSELETLECLNRSNKLDYLSFFKLYKIYFPLGKNIFSSLKTIISRVETSFVKCSSYLNQLDYPFKKGIFGKISDNYSIKNKKFTNAINVIFGSKNNYLIVANENIASNILNTTRTNIIPLNRIRSSYNENISNKIFLECMSFSSQFSKNKKNGVYNCLSSGKKLEERIDIDKNITKNSNNEYFNKKSSECIGTQHIVGNHKSLQKPNPKANFGDNNVFDIGNNDCINGVNCLSLIEYPIETKSAFEFICGNYYVFEDKDLARRICYKYNVFCVTIDGNFYDPRGIITGGKTFFKAVQSKKKDFDKEMHKLNQYFGALILILDLIFSKILFIDQLNESKKDFSTKKNQYNFSTFFFENFYNVFQKTKKVYADEIFDIVNNDDFLDIIVNLKHSIESFISSMDNVYQISTKYVFQNEEYKKITEELEFLESNLTEVNQEKSYKKICDDISIREKCLNKRLEAVKVIYESVYQTNIIQKEYLNAKKEIDNIKEDLEALNADLKSKELEKGKKQILENERVGFEKRKEVLLQHHIKLRNKVNKLLSLIKSELAKLKACQRFTIQEVENIIQNICTSGFSLSSKPTNYLRFEEGLRKKSKKSLNEVGNNDIYSTSDNSKAKININNSFDETEHLLHRDTILDDQYGCIRNNKYQLNPDCTFALSVEEVGEDFFYPDQTILCDLDPPSRNYIIELAKESYYPSKIESELKIYLLELNKSIQPKEKPNMDPKNFALLERNEETIKQIENKITKLEADKIKIIKGINKWNERGKKEFNKALDFLNKECGNFLRCFIKDGDIQVVAKNNNYVKTHIDNAIKSHFTKEKNNTRHSESLNNFFDQKENGLSKKCENKYEAFEKNKLQIRNHNLDEENPKKYSSYIENVENREDSMIFKEKSNDSDSQNKLNQDRNTDFSPENISLHSIFESLETTLEDSYEIRVKVGDWKNNIKELSGGQRSIIALSLILTMLKYNPAPFYLFDEVDSALDEHFTSAIGSVFKLFNAQFIIVSLKDGLYSSATSVYQVLSEKEKTTIARIR</sequence>
<organism evidence="5 6">
    <name type="scientific">Edhazardia aedis (strain USNM 41457)</name>
    <name type="common">Microsporidian parasite</name>
    <dbReference type="NCBI Taxonomy" id="1003232"/>
    <lineage>
        <taxon>Eukaryota</taxon>
        <taxon>Fungi</taxon>
        <taxon>Fungi incertae sedis</taxon>
        <taxon>Microsporidia</taxon>
        <taxon>Edhazardia</taxon>
    </lineage>
</organism>
<accession>J9DL26</accession>
<dbReference type="VEuPathDB" id="MicrosporidiaDB:EDEG_00209"/>
<dbReference type="SUPFAM" id="SSF52540">
    <property type="entry name" value="P-loop containing nucleoside triphosphate hydrolases"/>
    <property type="match status" value="1"/>
</dbReference>
<dbReference type="SMART" id="SM00968">
    <property type="entry name" value="SMC_hinge"/>
    <property type="match status" value="1"/>
</dbReference>
<evidence type="ECO:0000256" key="2">
    <source>
        <dbReference type="SAM" id="Coils"/>
    </source>
</evidence>
<dbReference type="Pfam" id="PF02463">
    <property type="entry name" value="SMC_N"/>
    <property type="match status" value="1"/>
</dbReference>
<dbReference type="FunCoup" id="J9DL26">
    <property type="interactions" value="238"/>
</dbReference>
<dbReference type="OrthoDB" id="10255539at2759"/>
<dbReference type="InterPro" id="IPR003395">
    <property type="entry name" value="RecF/RecN/SMC_N"/>
</dbReference>
<feature type="coiled-coil region" evidence="2">
    <location>
        <begin position="160"/>
        <end position="219"/>
    </location>
</feature>
<dbReference type="GO" id="GO:0005694">
    <property type="term" value="C:chromosome"/>
    <property type="evidence" value="ECO:0007669"/>
    <property type="project" value="InterPro"/>
</dbReference>
<proteinExistence type="predicted"/>
<reference evidence="6" key="2">
    <citation type="submission" date="2015-07" db="EMBL/GenBank/DDBJ databases">
        <title>Contrasting host-pathogen interactions and genome evolution in two generalist and specialist microsporidian pathogens of mosquitoes.</title>
        <authorList>
            <consortium name="The Broad Institute Genomics Platform"/>
            <consortium name="The Broad Institute Genome Sequencing Center for Infectious Disease"/>
            <person name="Cuomo C.A."/>
            <person name="Sanscrainte N.D."/>
            <person name="Goldberg J.M."/>
            <person name="Heiman D."/>
            <person name="Young S."/>
            <person name="Zeng Q."/>
            <person name="Becnel J.J."/>
            <person name="Birren B.W."/>
        </authorList>
    </citation>
    <scope>NUCLEOTIDE SEQUENCE [LARGE SCALE GENOMIC DNA]</scope>
    <source>
        <strain evidence="6">USNM 41457</strain>
    </source>
</reference>
<dbReference type="InterPro" id="IPR036277">
    <property type="entry name" value="SMC_hinge_sf"/>
</dbReference>
<dbReference type="InterPro" id="IPR010935">
    <property type="entry name" value="SMC_hinge"/>
</dbReference>
<feature type="coiled-coil region" evidence="2">
    <location>
        <begin position="276"/>
        <end position="306"/>
    </location>
</feature>
<keyword evidence="6" id="KW-1185">Reference proteome</keyword>
<dbReference type="InParanoid" id="J9DL26"/>
<comment type="caution">
    <text evidence="5">The sequence shown here is derived from an EMBL/GenBank/DDBJ whole genome shotgun (WGS) entry which is preliminary data.</text>
</comment>
<feature type="domain" description="SMC hinge" evidence="4">
    <location>
        <begin position="637"/>
        <end position="836"/>
    </location>
</feature>
<feature type="region of interest" description="Disordered" evidence="3">
    <location>
        <begin position="1458"/>
        <end position="1478"/>
    </location>
</feature>
<feature type="coiled-coil region" evidence="2">
    <location>
        <begin position="981"/>
        <end position="1008"/>
    </location>
</feature>
<dbReference type="EMBL" id="AFBI03000002">
    <property type="protein sequence ID" value="EJW03300.1"/>
    <property type="molecule type" value="Genomic_DNA"/>
</dbReference>
<dbReference type="InterPro" id="IPR027417">
    <property type="entry name" value="P-loop_NTPase"/>
</dbReference>
<dbReference type="SUPFAM" id="SSF75553">
    <property type="entry name" value="Smc hinge domain"/>
    <property type="match status" value="2"/>
</dbReference>